<organism evidence="1 2">
    <name type="scientific">Polyangium sorediatum</name>
    <dbReference type="NCBI Taxonomy" id="889274"/>
    <lineage>
        <taxon>Bacteria</taxon>
        <taxon>Pseudomonadati</taxon>
        <taxon>Myxococcota</taxon>
        <taxon>Polyangia</taxon>
        <taxon>Polyangiales</taxon>
        <taxon>Polyangiaceae</taxon>
        <taxon>Polyangium</taxon>
    </lineage>
</organism>
<reference evidence="1 2" key="1">
    <citation type="submission" date="2023-04" db="EMBL/GenBank/DDBJ databases">
        <title>The genome sequence of Polyangium sorediatum DSM14670.</title>
        <authorList>
            <person name="Zhang X."/>
        </authorList>
    </citation>
    <scope>NUCLEOTIDE SEQUENCE [LARGE SCALE GENOMIC DNA]</scope>
    <source>
        <strain evidence="1 2">DSM 14670</strain>
    </source>
</reference>
<proteinExistence type="predicted"/>
<evidence type="ECO:0000313" key="2">
    <source>
        <dbReference type="Proteomes" id="UP001160301"/>
    </source>
</evidence>
<comment type="caution">
    <text evidence="1">The sequence shown here is derived from an EMBL/GenBank/DDBJ whole genome shotgun (WGS) entry which is preliminary data.</text>
</comment>
<accession>A0ABT6NSX2</accession>
<evidence type="ECO:0000313" key="1">
    <source>
        <dbReference type="EMBL" id="MDI1431409.1"/>
    </source>
</evidence>
<name>A0ABT6NSX2_9BACT</name>
<dbReference type="RefSeq" id="WP_136970708.1">
    <property type="nucleotide sequence ID" value="NZ_JARZHI010000014.1"/>
</dbReference>
<dbReference type="EMBL" id="JARZHI010000014">
    <property type="protein sequence ID" value="MDI1431409.1"/>
    <property type="molecule type" value="Genomic_DNA"/>
</dbReference>
<gene>
    <name evidence="1" type="ORF">QHF89_18080</name>
</gene>
<keyword evidence="2" id="KW-1185">Reference proteome</keyword>
<protein>
    <submittedName>
        <fullName evidence="1">Uncharacterized protein</fullName>
    </submittedName>
</protein>
<sequence>MIDEVAKDYTPKQGLSVVQRTRTRIVCTFKNILTVSYDISTATFSIGEIERPKKVKYHASDILEFAFRKIEAYHNQGTLPLRTIEGAGIINQGTAWITNIPGVETLSSLVSGSLSVDVGRQTPLGKMIEHFLADYHPELFMTSIVVQGGPRSNAKNTVVTLEERA</sequence>
<dbReference type="Proteomes" id="UP001160301">
    <property type="component" value="Unassembled WGS sequence"/>
</dbReference>